<protein>
    <submittedName>
        <fullName evidence="1">Capsid scaffolding protein</fullName>
    </submittedName>
</protein>
<reference evidence="1" key="1">
    <citation type="submission" date="2021-12" db="EMBL/GenBank/DDBJ databases">
        <title>Genomes of temperate Yersinia enterocolitica phages.</title>
        <authorList>
            <person name="Hammerl J.A."/>
            <person name="Hertwig S."/>
        </authorList>
    </citation>
    <scope>NUCLEOTIDE SEQUENCE</scope>
</reference>
<evidence type="ECO:0000313" key="1">
    <source>
        <dbReference type="EMBL" id="UNA05718.1"/>
    </source>
</evidence>
<dbReference type="Proteomes" id="UP000829107">
    <property type="component" value="Segment"/>
</dbReference>
<dbReference type="EMBL" id="OM046624">
    <property type="protein sequence ID" value="UNA05718.1"/>
    <property type="molecule type" value="Genomic_DNA"/>
</dbReference>
<proteinExistence type="predicted"/>
<keyword evidence="2" id="KW-1185">Reference proteome</keyword>
<sequence length="69" mass="7876">MSHPITSISRNASIYRGFVINFRRRTAINLLNRYEVFLGEQSFGLFDSQAQATSFINQLYTERETGVAA</sequence>
<gene>
    <name evidence="1" type="ORF">vBYenM4218_004</name>
</gene>
<organism evidence="1 2">
    <name type="scientific">Yersinia phage vB_YenM_42.18</name>
    <dbReference type="NCBI Taxonomy" id="2918926"/>
    <lineage>
        <taxon>Viruses</taxon>
        <taxon>Duplodnaviria</taxon>
        <taxon>Heunggongvirae</taxon>
        <taxon>Uroviricota</taxon>
        <taxon>Caudoviricetes</taxon>
        <taxon>Peduoviridae</taxon>
        <taxon>Firavirus</taxon>
        <taxon>Firavirus YenM4218</taxon>
    </lineage>
</organism>
<accession>A0AAE9JWM4</accession>
<name>A0AAE9JWM4_9CAUD</name>
<evidence type="ECO:0000313" key="2">
    <source>
        <dbReference type="Proteomes" id="UP000829107"/>
    </source>
</evidence>